<dbReference type="Proteomes" id="UP000807370">
    <property type="component" value="Unassembled WGS sequence"/>
</dbReference>
<name>A0ABS0PYW0_9BRAD</name>
<sequence>MATLRADCPVVCGRKISGCQKSEKKETENQCNPIPHGRHPASEPAV</sequence>
<feature type="region of interest" description="Disordered" evidence="1">
    <location>
        <begin position="22"/>
        <end position="46"/>
    </location>
</feature>
<gene>
    <name evidence="2" type="ORF">HZZ13_31900</name>
</gene>
<accession>A0ABS0PYW0</accession>
<evidence type="ECO:0000313" key="3">
    <source>
        <dbReference type="Proteomes" id="UP000807370"/>
    </source>
</evidence>
<reference evidence="2 3" key="1">
    <citation type="submission" date="2020-07" db="EMBL/GenBank/DDBJ databases">
        <title>Bradyrhizobium diversity isolated from nodules of indigenous legumes of Western Australia.</title>
        <authorList>
            <person name="Klepa M.S."/>
        </authorList>
    </citation>
    <scope>NUCLEOTIDE SEQUENCE [LARGE SCALE GENOMIC DNA]</scope>
    <source>
        <strain evidence="2 3">CNPSo 4010</strain>
    </source>
</reference>
<protein>
    <submittedName>
        <fullName evidence="2">Uncharacterized protein</fullName>
    </submittedName>
</protein>
<keyword evidence="3" id="KW-1185">Reference proteome</keyword>
<comment type="caution">
    <text evidence="2">The sequence shown here is derived from an EMBL/GenBank/DDBJ whole genome shotgun (WGS) entry which is preliminary data.</text>
</comment>
<dbReference type="EMBL" id="JACCHP010000027">
    <property type="protein sequence ID" value="MBH5402361.1"/>
    <property type="molecule type" value="Genomic_DNA"/>
</dbReference>
<evidence type="ECO:0000256" key="1">
    <source>
        <dbReference type="SAM" id="MobiDB-lite"/>
    </source>
</evidence>
<organism evidence="2 3">
    <name type="scientific">Bradyrhizobium agreste</name>
    <dbReference type="NCBI Taxonomy" id="2751811"/>
    <lineage>
        <taxon>Bacteria</taxon>
        <taxon>Pseudomonadati</taxon>
        <taxon>Pseudomonadota</taxon>
        <taxon>Alphaproteobacteria</taxon>
        <taxon>Hyphomicrobiales</taxon>
        <taxon>Nitrobacteraceae</taxon>
        <taxon>Bradyrhizobium</taxon>
    </lineage>
</organism>
<dbReference type="RefSeq" id="WP_197963419.1">
    <property type="nucleotide sequence ID" value="NZ_JACCHP010000027.1"/>
</dbReference>
<evidence type="ECO:0000313" key="2">
    <source>
        <dbReference type="EMBL" id="MBH5402361.1"/>
    </source>
</evidence>
<proteinExistence type="predicted"/>